<evidence type="ECO:0000313" key="2">
    <source>
        <dbReference type="EMBL" id="RVE14661.1"/>
    </source>
</evidence>
<name>A0A2H9A2U6_ECOLX</name>
<dbReference type="EMBL" id="CP026399">
    <property type="protein sequence ID" value="AUY02390.1"/>
    <property type="molecule type" value="Genomic_DNA"/>
</dbReference>
<evidence type="ECO:0000313" key="3">
    <source>
        <dbReference type="Proteomes" id="UP000239554"/>
    </source>
</evidence>
<dbReference type="Proteomes" id="UP000239554">
    <property type="component" value="Chromosome"/>
</dbReference>
<proteinExistence type="predicted"/>
<dbReference type="Proteomes" id="UP000288459">
    <property type="component" value="Unassembled WGS sequence"/>
</dbReference>
<gene>
    <name evidence="1" type="ORF">C3F40_11665</name>
    <name evidence="2" type="ORF">CIG67_07795</name>
</gene>
<accession>A0A2H9A2U6</accession>
<evidence type="ECO:0000313" key="4">
    <source>
        <dbReference type="Proteomes" id="UP000288459"/>
    </source>
</evidence>
<protein>
    <submittedName>
        <fullName evidence="2">Uncharacterized protein</fullName>
    </submittedName>
</protein>
<dbReference type="EMBL" id="NPIM01000107">
    <property type="protein sequence ID" value="RVE14661.1"/>
    <property type="molecule type" value="Genomic_DNA"/>
</dbReference>
<sequence>MKIKQHHNQHDAVAFLAYRQTTSEPGNLGCWDNGREEALTVSTVKSGFVDEVLKETLQKR</sequence>
<organism evidence="2 4">
    <name type="scientific">Escherichia coli</name>
    <dbReference type="NCBI Taxonomy" id="562"/>
    <lineage>
        <taxon>Bacteria</taxon>
        <taxon>Pseudomonadati</taxon>
        <taxon>Pseudomonadota</taxon>
        <taxon>Gammaproteobacteria</taxon>
        <taxon>Enterobacterales</taxon>
        <taxon>Enterobacteriaceae</taxon>
        <taxon>Escherichia</taxon>
    </lineage>
</organism>
<dbReference type="AlphaFoldDB" id="A0A2H9A2U6"/>
<reference evidence="2 4" key="1">
    <citation type="submission" date="2017-08" db="EMBL/GenBank/DDBJ databases">
        <title>Sequencing of Escherichia coli CCPM 6219.</title>
        <authorList>
            <person name="Liu S.-L."/>
            <person name="Zhou Y.-J."/>
            <person name="Zhao M.-F."/>
        </authorList>
    </citation>
    <scope>NUCLEOTIDE SEQUENCE [LARGE SCALE GENOMIC DNA]</scope>
    <source>
        <strain evidence="2 4">CCPM 6219</strain>
    </source>
</reference>
<reference evidence="1 3" key="2">
    <citation type="journal article" date="2018" name="MBio">
        <title>Genomic Analysis of Hospital Plumbing Reveals Diverse Reservoir of Bacterial Plasmids Conferring Carbapenem Resistance.</title>
        <authorList>
            <consortium name="NISC Comparative Sequencing Program"/>
            <person name="Weingarten R.A."/>
            <person name="Johnson R.C."/>
            <person name="Conlan S."/>
            <person name="Ramsburg A.M."/>
            <person name="Dekker J.P."/>
            <person name="Lau A.F."/>
            <person name="Khil P."/>
            <person name="Odom R.T."/>
            <person name="Deming C."/>
            <person name="Park M."/>
            <person name="Thomas P.J."/>
            <person name="Henderson D.K."/>
            <person name="Palmore T.N."/>
            <person name="Segre J.A."/>
            <person name="Frank K.M."/>
        </authorList>
    </citation>
    <scope>NUCLEOTIDE SEQUENCE [LARGE SCALE GENOMIC DNA]</scope>
    <source>
        <strain evidence="1 3">ECONIH4</strain>
    </source>
</reference>
<evidence type="ECO:0000313" key="1">
    <source>
        <dbReference type="EMBL" id="AUY02390.1"/>
    </source>
</evidence>